<evidence type="ECO:0000313" key="3">
    <source>
        <dbReference type="Proteomes" id="UP001168877"/>
    </source>
</evidence>
<protein>
    <recommendedName>
        <fullName evidence="1">DUF4283 domain-containing protein</fullName>
    </recommendedName>
</protein>
<organism evidence="2 3">
    <name type="scientific">Acer saccharum</name>
    <name type="common">Sugar maple</name>
    <dbReference type="NCBI Taxonomy" id="4024"/>
    <lineage>
        <taxon>Eukaryota</taxon>
        <taxon>Viridiplantae</taxon>
        <taxon>Streptophyta</taxon>
        <taxon>Embryophyta</taxon>
        <taxon>Tracheophyta</taxon>
        <taxon>Spermatophyta</taxon>
        <taxon>Magnoliopsida</taxon>
        <taxon>eudicotyledons</taxon>
        <taxon>Gunneridae</taxon>
        <taxon>Pentapetalae</taxon>
        <taxon>rosids</taxon>
        <taxon>malvids</taxon>
        <taxon>Sapindales</taxon>
        <taxon>Sapindaceae</taxon>
        <taxon>Hippocastanoideae</taxon>
        <taxon>Acereae</taxon>
        <taxon>Acer</taxon>
    </lineage>
</organism>
<proteinExistence type="predicted"/>
<dbReference type="EMBL" id="JAUESC010000388">
    <property type="protein sequence ID" value="KAK0571682.1"/>
    <property type="molecule type" value="Genomic_DNA"/>
</dbReference>
<evidence type="ECO:0000259" key="1">
    <source>
        <dbReference type="Pfam" id="PF14111"/>
    </source>
</evidence>
<dbReference type="Pfam" id="PF14111">
    <property type="entry name" value="DUF4283"/>
    <property type="match status" value="1"/>
</dbReference>
<sequence length="85" mass="9924">MTLLETEGPIQRLKEDLKIVGLKMMYLSLVRKVLTNKKVNREAFIDMITKIWRVVEGVEIEATSKNLFAFYFMSEDDRRHVMASG</sequence>
<dbReference type="Proteomes" id="UP001168877">
    <property type="component" value="Unassembled WGS sequence"/>
</dbReference>
<gene>
    <name evidence="2" type="ORF">LWI29_019900</name>
</gene>
<reference evidence="2" key="1">
    <citation type="journal article" date="2022" name="Plant J.">
        <title>Strategies of tolerance reflected in two North American maple genomes.</title>
        <authorList>
            <person name="McEvoy S.L."/>
            <person name="Sezen U.U."/>
            <person name="Trouern-Trend A."/>
            <person name="McMahon S.M."/>
            <person name="Schaberg P.G."/>
            <person name="Yang J."/>
            <person name="Wegrzyn J.L."/>
            <person name="Swenson N.G."/>
        </authorList>
    </citation>
    <scope>NUCLEOTIDE SEQUENCE</scope>
    <source>
        <strain evidence="2">NS2018</strain>
    </source>
</reference>
<reference evidence="2" key="2">
    <citation type="submission" date="2023-06" db="EMBL/GenBank/DDBJ databases">
        <authorList>
            <person name="Swenson N.G."/>
            <person name="Wegrzyn J.L."/>
            <person name="Mcevoy S.L."/>
        </authorList>
    </citation>
    <scope>NUCLEOTIDE SEQUENCE</scope>
    <source>
        <strain evidence="2">NS2018</strain>
        <tissue evidence="2">Leaf</tissue>
    </source>
</reference>
<name>A0AA39RFG0_ACESA</name>
<dbReference type="AlphaFoldDB" id="A0AA39RFG0"/>
<evidence type="ECO:0000313" key="2">
    <source>
        <dbReference type="EMBL" id="KAK0571682.1"/>
    </source>
</evidence>
<comment type="caution">
    <text evidence="2">The sequence shown here is derived from an EMBL/GenBank/DDBJ whole genome shotgun (WGS) entry which is preliminary data.</text>
</comment>
<feature type="domain" description="DUF4283" evidence="1">
    <location>
        <begin position="27"/>
        <end position="85"/>
    </location>
</feature>
<keyword evidence="3" id="KW-1185">Reference proteome</keyword>
<dbReference type="InterPro" id="IPR025558">
    <property type="entry name" value="DUF4283"/>
</dbReference>
<accession>A0AA39RFG0</accession>